<dbReference type="InterPro" id="IPR026042">
    <property type="entry name" value="YjbJ"/>
</dbReference>
<dbReference type="Proteomes" id="UP001302719">
    <property type="component" value="Chromosome"/>
</dbReference>
<comment type="similarity">
    <text evidence="1">Belongs to the UPF0337 (CsbD) family.</text>
</comment>
<proteinExistence type="inferred from homology"/>
<gene>
    <name evidence="3" type="ORF">PP769_11345</name>
</gene>
<dbReference type="PANTHER" id="PTHR34977">
    <property type="entry name" value="UPF0337 PROTEIN YJBJ"/>
    <property type="match status" value="1"/>
</dbReference>
<dbReference type="SUPFAM" id="SSF69047">
    <property type="entry name" value="Hypothetical protein YjbJ"/>
    <property type="match status" value="1"/>
</dbReference>
<reference evidence="3 4" key="1">
    <citation type="submission" date="2023-01" db="EMBL/GenBank/DDBJ databases">
        <title>Cultivation and genomic characterization of new, ubiquitous marine nitrite-oxidizing bacteria from the Nitrospirales.</title>
        <authorList>
            <person name="Mueller A.J."/>
            <person name="Daebeler A."/>
            <person name="Herbold C.W."/>
            <person name="Kirkegaard R.H."/>
            <person name="Daims H."/>
        </authorList>
    </citation>
    <scope>NUCLEOTIDE SEQUENCE [LARGE SCALE GENOMIC DNA]</scope>
    <source>
        <strain evidence="3 4">VA</strain>
    </source>
</reference>
<dbReference type="PANTHER" id="PTHR34977:SF1">
    <property type="entry name" value="UPF0337 PROTEIN YJBJ"/>
    <property type="match status" value="1"/>
</dbReference>
<evidence type="ECO:0000259" key="2">
    <source>
        <dbReference type="Pfam" id="PF05532"/>
    </source>
</evidence>
<dbReference type="Pfam" id="PF05532">
    <property type="entry name" value="CsbD"/>
    <property type="match status" value="1"/>
</dbReference>
<name>A0AA96G734_9BACT</name>
<dbReference type="AlphaFoldDB" id="A0AA96G734"/>
<dbReference type="InterPro" id="IPR008462">
    <property type="entry name" value="CsbD"/>
</dbReference>
<dbReference type="Gene3D" id="1.10.1470.10">
    <property type="entry name" value="YjbJ"/>
    <property type="match status" value="1"/>
</dbReference>
<protein>
    <submittedName>
        <fullName evidence="3">CsbD family protein</fullName>
    </submittedName>
</protein>
<accession>A0AA96G734</accession>
<dbReference type="InterPro" id="IPR050423">
    <property type="entry name" value="UPF0337_stress_rsp"/>
</dbReference>
<organism evidence="3 4">
    <name type="scientific">Candidatus Nitrospira allomarina</name>
    <dbReference type="NCBI Taxonomy" id="3020900"/>
    <lineage>
        <taxon>Bacteria</taxon>
        <taxon>Pseudomonadati</taxon>
        <taxon>Nitrospirota</taxon>
        <taxon>Nitrospiria</taxon>
        <taxon>Nitrospirales</taxon>
        <taxon>Nitrospiraceae</taxon>
        <taxon>Nitrospira</taxon>
    </lineage>
</organism>
<evidence type="ECO:0000313" key="3">
    <source>
        <dbReference type="EMBL" id="WNM56574.1"/>
    </source>
</evidence>
<keyword evidence="4" id="KW-1185">Reference proteome</keyword>
<evidence type="ECO:0000313" key="4">
    <source>
        <dbReference type="Proteomes" id="UP001302719"/>
    </source>
</evidence>
<dbReference type="PIRSF" id="PIRSF039008">
    <property type="entry name" value="YjbJ"/>
    <property type="match status" value="1"/>
</dbReference>
<feature type="domain" description="CsbD-like" evidence="2">
    <location>
        <begin position="5"/>
        <end position="55"/>
    </location>
</feature>
<dbReference type="InterPro" id="IPR036629">
    <property type="entry name" value="YjbJ_sf"/>
</dbReference>
<evidence type="ECO:0000256" key="1">
    <source>
        <dbReference type="ARBA" id="ARBA00009129"/>
    </source>
</evidence>
<dbReference type="EMBL" id="CP116967">
    <property type="protein sequence ID" value="WNM56574.1"/>
    <property type="molecule type" value="Genomic_DNA"/>
</dbReference>
<dbReference type="RefSeq" id="WP_312640171.1">
    <property type="nucleotide sequence ID" value="NZ_CP116967.1"/>
</dbReference>
<dbReference type="KEGG" id="nall:PP769_11345"/>
<sequence length="69" mass="8372">MNKEQFKGNWNQFKGEVKKKWGKFTDDELTQIEGDYDKFKGRAQELYGDQKEEVNKWTEDWQAKNQPVR</sequence>